<protein>
    <recommendedName>
        <fullName evidence="4">O-antigen ligase domain-containing protein</fullName>
    </recommendedName>
</protein>
<evidence type="ECO:0000313" key="2">
    <source>
        <dbReference type="EMBL" id="OSG99544.1"/>
    </source>
</evidence>
<comment type="caution">
    <text evidence="2">The sequence shown here is derived from an EMBL/GenBank/DDBJ whole genome shotgun (WGS) entry which is preliminary data.</text>
</comment>
<feature type="transmembrane region" description="Helical" evidence="1">
    <location>
        <begin position="421"/>
        <end position="438"/>
    </location>
</feature>
<dbReference type="Proteomes" id="UP000193208">
    <property type="component" value="Unassembled WGS sequence"/>
</dbReference>
<accession>A0A1X2YUB9</accession>
<feature type="transmembrane region" description="Helical" evidence="1">
    <location>
        <begin position="42"/>
        <end position="64"/>
    </location>
</feature>
<keyword evidence="1" id="KW-1133">Transmembrane helix</keyword>
<proteinExistence type="predicted"/>
<sequence>MMMQRIIRLVDHLRLFGVGLVSDPTDIVFCLALALLPAGGTVFGFSMMYWSPISPVLFVLHVLLNVRFVPRVFSRYGAIMLYPAALIVVSVYGWASIGFHVHTAFQTLVALLSGISCLISLDIAFRLKQLDWAYAIRLVVIAYWVSFGIGVLEFLAVHGHAPAITWIARRILKRNYVPNHVQFLFAEPSYVGMHVFGVLMPLYWFTKRRQVAILTLSYAFGAAAMGVGVRILIDTVVALLLWLVVAVNFHRLRNIVITIAGLGVIGIGGSAVMLRNPRVESLLTNSPVNGDFSALARLFRALAPAEAWKTDWAHFLFGFGIGNLKDAIARGYGAAVQALTAMGGKPQSNEEIRLLSNPPGDHYIFTMSAYVDAISEFGILMCLVGAVLLFMHITRNGAWNKMTVCWVVLLAYLYIQFEGYAFYALWLFIWVVGTRVYGQKRDSGKQLSAS</sequence>
<feature type="transmembrane region" description="Helical" evidence="1">
    <location>
        <begin position="218"/>
        <end position="243"/>
    </location>
</feature>
<feature type="transmembrane region" description="Helical" evidence="1">
    <location>
        <begin position="12"/>
        <end position="36"/>
    </location>
</feature>
<feature type="transmembrane region" description="Helical" evidence="1">
    <location>
        <begin position="103"/>
        <end position="125"/>
    </location>
</feature>
<gene>
    <name evidence="2" type="ORF">AL0467_1533</name>
</gene>
<feature type="transmembrane region" description="Helical" evidence="1">
    <location>
        <begin position="184"/>
        <end position="206"/>
    </location>
</feature>
<evidence type="ECO:0008006" key="4">
    <source>
        <dbReference type="Google" id="ProtNLM"/>
    </source>
</evidence>
<keyword evidence="1" id="KW-0812">Transmembrane</keyword>
<evidence type="ECO:0000256" key="1">
    <source>
        <dbReference type="SAM" id="Phobius"/>
    </source>
</evidence>
<feature type="transmembrane region" description="Helical" evidence="1">
    <location>
        <begin position="255"/>
        <end position="274"/>
    </location>
</feature>
<organism evidence="2 3">
    <name type="scientific">Bifidobacterium adolescentis</name>
    <dbReference type="NCBI Taxonomy" id="1680"/>
    <lineage>
        <taxon>Bacteria</taxon>
        <taxon>Bacillati</taxon>
        <taxon>Actinomycetota</taxon>
        <taxon>Actinomycetes</taxon>
        <taxon>Bifidobacteriales</taxon>
        <taxon>Bifidobacteriaceae</taxon>
        <taxon>Bifidobacterium</taxon>
    </lineage>
</organism>
<feature type="transmembrane region" description="Helical" evidence="1">
    <location>
        <begin position="76"/>
        <end position="97"/>
    </location>
</feature>
<feature type="transmembrane region" description="Helical" evidence="1">
    <location>
        <begin position="363"/>
        <end position="391"/>
    </location>
</feature>
<dbReference type="EMBL" id="LNKI01000006">
    <property type="protein sequence ID" value="OSG99544.1"/>
    <property type="molecule type" value="Genomic_DNA"/>
</dbReference>
<keyword evidence="1" id="KW-0472">Membrane</keyword>
<name>A0A1X2YUB9_BIFAD</name>
<dbReference type="AlphaFoldDB" id="A0A1X2YUB9"/>
<feature type="transmembrane region" description="Helical" evidence="1">
    <location>
        <begin position="132"/>
        <end position="149"/>
    </location>
</feature>
<evidence type="ECO:0000313" key="3">
    <source>
        <dbReference type="Proteomes" id="UP000193208"/>
    </source>
</evidence>
<reference evidence="2 3" key="1">
    <citation type="journal article" date="2016" name="Sci. Rep.">
        <title>Evaluation of genetic diversity among strains of the human gut commensal Bifidobacterium adolescentis.</title>
        <authorList>
            <person name="Duranti S."/>
            <person name="Milani C."/>
            <person name="Lugli G.A."/>
            <person name="Mancabelli L."/>
            <person name="Turroni F."/>
            <person name="Ferrario C."/>
            <person name="Mangifesta M."/>
            <person name="Viappiani A."/>
            <person name="Sanchez B."/>
            <person name="Margolles A."/>
            <person name="van Sinderen D."/>
            <person name="Ventura M."/>
        </authorList>
    </citation>
    <scope>NUCLEOTIDE SEQUENCE [LARGE SCALE GENOMIC DNA]</scope>
    <source>
        <strain evidence="2 3">AL46-7</strain>
    </source>
</reference>